<dbReference type="PANTHER" id="PTHR37422">
    <property type="entry name" value="TEICHURONIC ACID BIOSYNTHESIS PROTEIN TUAE"/>
    <property type="match status" value="1"/>
</dbReference>
<feature type="transmembrane region" description="Helical" evidence="2">
    <location>
        <begin position="76"/>
        <end position="92"/>
    </location>
</feature>
<feature type="transmembrane region" description="Helical" evidence="2">
    <location>
        <begin position="212"/>
        <end position="235"/>
    </location>
</feature>
<evidence type="ECO:0000313" key="3">
    <source>
        <dbReference type="EMBL" id="SCG61693.1"/>
    </source>
</evidence>
<keyword evidence="3" id="KW-0436">Ligase</keyword>
<feature type="region of interest" description="Disordered" evidence="1">
    <location>
        <begin position="300"/>
        <end position="402"/>
    </location>
</feature>
<keyword evidence="2" id="KW-0472">Membrane</keyword>
<dbReference type="Proteomes" id="UP000199360">
    <property type="component" value="Unassembled WGS sequence"/>
</dbReference>
<feature type="compositionally biased region" description="Low complexity" evidence="1">
    <location>
        <begin position="336"/>
        <end position="394"/>
    </location>
</feature>
<feature type="compositionally biased region" description="Low complexity" evidence="1">
    <location>
        <begin position="300"/>
        <end position="315"/>
    </location>
</feature>
<feature type="region of interest" description="Disordered" evidence="1">
    <location>
        <begin position="532"/>
        <end position="563"/>
    </location>
</feature>
<evidence type="ECO:0000313" key="4">
    <source>
        <dbReference type="Proteomes" id="UP000199360"/>
    </source>
</evidence>
<dbReference type="PANTHER" id="PTHR37422:SF23">
    <property type="entry name" value="TEICHURONIC ACID BIOSYNTHESIS PROTEIN TUAE"/>
    <property type="match status" value="1"/>
</dbReference>
<dbReference type="InterPro" id="IPR051533">
    <property type="entry name" value="WaaL-like"/>
</dbReference>
<sequence length="563" mass="58581">MIRGGERRARYLGAGLVALAAGFLLTGRWQLALGVGVGALLGWVLSEPVRITWAVFVIAFAVPVTIDPGYPTNPSYTLLLVLFVLAAWGRVLRAERDGWPPKALAAVLVLPMCAVLAGLVHWHGAKPVVVGVAPLLCVGVLGWHLVEEARHDRRTILRIAETLTWFSVAVALFAKYQTVSRTWPIFDQFAYDWTYTSAFDATRAVGISGHPIIYGTFAMAMALVALTVRGRFWYVPVAANLAGLVLSGTRSAWVGMILALGLWLLLQWRKATWRGLGGALAVAAVAGALVAVDPSGLLPTATDPTSTAQSTATPDAPAPSPPAPASGPAAPPSSPAVPASSPAAPASSPAVPASSPAVPASSPAVPASSPAAPASSPAVPASSPAAPTAGSPDSVDVAGSRISDPASADARFTRISVVWAGITHDWSTVVFGNGPEANVRYLENVGIGDGQAQVFDNTYLTFWYNFGLIGLVCLLAMLVLLYRHLRSLPARLLLVAFAAQIFFFDVWLWLGAVAVLLLAVALGAADDRSLSARAVPAPGPRRPETAADDAVAPEAPALPGSKR</sequence>
<keyword evidence="2" id="KW-0812">Transmembrane</keyword>
<dbReference type="EMBL" id="FMDM01000007">
    <property type="protein sequence ID" value="SCG61693.1"/>
    <property type="molecule type" value="Genomic_DNA"/>
</dbReference>
<organism evidence="3 4">
    <name type="scientific">Micromonospora humi</name>
    <dbReference type="NCBI Taxonomy" id="745366"/>
    <lineage>
        <taxon>Bacteria</taxon>
        <taxon>Bacillati</taxon>
        <taxon>Actinomycetota</taxon>
        <taxon>Actinomycetes</taxon>
        <taxon>Micromonosporales</taxon>
        <taxon>Micromonosporaceae</taxon>
        <taxon>Micromonospora</taxon>
    </lineage>
</organism>
<keyword evidence="4" id="KW-1185">Reference proteome</keyword>
<feature type="transmembrane region" description="Helical" evidence="2">
    <location>
        <begin position="462"/>
        <end position="482"/>
    </location>
</feature>
<feature type="compositionally biased region" description="Pro residues" evidence="1">
    <location>
        <begin position="316"/>
        <end position="335"/>
    </location>
</feature>
<feature type="compositionally biased region" description="Low complexity" evidence="1">
    <location>
        <begin position="548"/>
        <end position="563"/>
    </location>
</feature>
<proteinExistence type="predicted"/>
<accession>A0A1C5IU74</accession>
<dbReference type="GO" id="GO:0016874">
    <property type="term" value="F:ligase activity"/>
    <property type="evidence" value="ECO:0007669"/>
    <property type="project" value="UniProtKB-KW"/>
</dbReference>
<keyword evidence="2" id="KW-1133">Transmembrane helix</keyword>
<gene>
    <name evidence="3" type="ORF">GA0070213_107100</name>
</gene>
<feature type="transmembrane region" description="Helical" evidence="2">
    <location>
        <begin position="241"/>
        <end position="266"/>
    </location>
</feature>
<evidence type="ECO:0000256" key="1">
    <source>
        <dbReference type="SAM" id="MobiDB-lite"/>
    </source>
</evidence>
<name>A0A1C5IU74_9ACTN</name>
<feature type="transmembrane region" description="Helical" evidence="2">
    <location>
        <begin position="104"/>
        <end position="122"/>
    </location>
</feature>
<feature type="transmembrane region" description="Helical" evidence="2">
    <location>
        <begin position="494"/>
        <end position="522"/>
    </location>
</feature>
<dbReference type="AlphaFoldDB" id="A0A1C5IU74"/>
<feature type="transmembrane region" description="Helical" evidence="2">
    <location>
        <begin position="9"/>
        <end position="25"/>
    </location>
</feature>
<feature type="transmembrane region" description="Helical" evidence="2">
    <location>
        <begin position="128"/>
        <end position="146"/>
    </location>
</feature>
<protein>
    <submittedName>
        <fullName evidence="3">O-Antigen ligase</fullName>
    </submittedName>
</protein>
<reference evidence="4" key="1">
    <citation type="submission" date="2016-06" db="EMBL/GenBank/DDBJ databases">
        <authorList>
            <person name="Varghese N."/>
            <person name="Submissions Spin"/>
        </authorList>
    </citation>
    <scope>NUCLEOTIDE SEQUENCE [LARGE SCALE GENOMIC DNA]</scope>
    <source>
        <strain evidence="4">DSM 45647</strain>
    </source>
</reference>
<evidence type="ECO:0000256" key="2">
    <source>
        <dbReference type="SAM" id="Phobius"/>
    </source>
</evidence>